<dbReference type="InterPro" id="IPR005537">
    <property type="entry name" value="RAMP_III_fam"/>
</dbReference>
<protein>
    <submittedName>
        <fullName evidence="3">RAMP superfamily CRISPR-associated protein</fullName>
    </submittedName>
</protein>
<proteinExistence type="predicted"/>
<feature type="domain" description="CRISPR type III-associated protein" evidence="2">
    <location>
        <begin position="230"/>
        <end position="397"/>
    </location>
</feature>
<evidence type="ECO:0000259" key="2">
    <source>
        <dbReference type="Pfam" id="PF03787"/>
    </source>
</evidence>
<dbReference type="AlphaFoldDB" id="A0AAU8IJ94"/>
<name>A0AAU8IJ94_9BACL</name>
<dbReference type="CDD" id="cd09726">
    <property type="entry name" value="RAMP_I_III"/>
    <property type="match status" value="1"/>
</dbReference>
<evidence type="ECO:0000256" key="1">
    <source>
        <dbReference type="ARBA" id="ARBA00023118"/>
    </source>
</evidence>
<evidence type="ECO:0000313" key="3">
    <source>
        <dbReference type="EMBL" id="XCJ18079.1"/>
    </source>
</evidence>
<dbReference type="EMBL" id="CP159510">
    <property type="protein sequence ID" value="XCJ18079.1"/>
    <property type="molecule type" value="Genomic_DNA"/>
</dbReference>
<dbReference type="GO" id="GO:0051607">
    <property type="term" value="P:defense response to virus"/>
    <property type="evidence" value="ECO:0007669"/>
    <property type="project" value="UniProtKB-KW"/>
</dbReference>
<dbReference type="InterPro" id="IPR052216">
    <property type="entry name" value="CRISPR_Csm3_endoribonuclease"/>
</dbReference>
<sequence length="441" mass="48946">MSMKRFMAIYRFLLISTGPLHIGDDDGELLIEENSGRAVLPGTSFIGVLKAYAKKNEEEQLVSELFGSDRPADQKIASSLQIRDMVSKEQAAIEYRPSVRIDGRFGSADDQGKFEHVFVAAGTRFQGEFYVSAETEKQSEQFHQIACNCIAAINHGFIRFGAYKGIGGGLMKAENFRYSIYDLFKIDDFFLLFSRKDEQEKMSRFEDINLPEAAGKQEYKFSLSVRFDAPMLIRSDTSVEQSLDDTASKHLDAAPIRSSDGKYIIPGSSWRGVLRHQMERILGYYGQTSLLDDIFGNSGDKNPSSGKIYVSDALITSDRSADYYGIHIDKLTGGVMKGALRQERTVWGRALFQLNLAEERQEKAEKAAGAILLGLRDIAEGSVNLGSHSSGGFGYLRGESLTVRSPEGAVSVDFRRQSVENKALVDRWLARLQGGKANEAV</sequence>
<feature type="domain" description="CRISPR type III-associated protein" evidence="2">
    <location>
        <begin position="18"/>
        <end position="172"/>
    </location>
</feature>
<organism evidence="3">
    <name type="scientific">Sporolactobacillus sp. Y61</name>
    <dbReference type="NCBI Taxonomy" id="3160863"/>
    <lineage>
        <taxon>Bacteria</taxon>
        <taxon>Bacillati</taxon>
        <taxon>Bacillota</taxon>
        <taxon>Bacilli</taxon>
        <taxon>Bacillales</taxon>
        <taxon>Sporolactobacillaceae</taxon>
        <taxon>Sporolactobacillus</taxon>
    </lineage>
</organism>
<gene>
    <name evidence="3" type="ORF">ABNN70_06445</name>
</gene>
<keyword evidence="1" id="KW-0051">Antiviral defense</keyword>
<dbReference type="PANTHER" id="PTHR35579:SF3">
    <property type="entry name" value="CRISPR SYSTEM CMS ENDORIBONUCLEASE CSM3"/>
    <property type="match status" value="1"/>
</dbReference>
<dbReference type="PANTHER" id="PTHR35579">
    <property type="entry name" value="CRISPR SYSTEM CMS ENDORIBONUCLEASE CSM3"/>
    <property type="match status" value="1"/>
</dbReference>
<accession>A0AAU8IJ94</accession>
<dbReference type="Pfam" id="PF03787">
    <property type="entry name" value="RAMPs"/>
    <property type="match status" value="2"/>
</dbReference>
<dbReference type="RefSeq" id="WP_353949159.1">
    <property type="nucleotide sequence ID" value="NZ_CP159510.1"/>
</dbReference>
<reference evidence="3" key="1">
    <citation type="submission" date="2024-06" db="EMBL/GenBank/DDBJ databases">
        <authorList>
            <person name="Fan A."/>
            <person name="Zhang F.Y."/>
            <person name="Zhang L."/>
        </authorList>
    </citation>
    <scope>NUCLEOTIDE SEQUENCE</scope>
    <source>
        <strain evidence="3">Y61</strain>
    </source>
</reference>